<organism evidence="1 2">
    <name type="scientific">Dreissena polymorpha</name>
    <name type="common">Zebra mussel</name>
    <name type="synonym">Mytilus polymorpha</name>
    <dbReference type="NCBI Taxonomy" id="45954"/>
    <lineage>
        <taxon>Eukaryota</taxon>
        <taxon>Metazoa</taxon>
        <taxon>Spiralia</taxon>
        <taxon>Lophotrochozoa</taxon>
        <taxon>Mollusca</taxon>
        <taxon>Bivalvia</taxon>
        <taxon>Autobranchia</taxon>
        <taxon>Heteroconchia</taxon>
        <taxon>Euheterodonta</taxon>
        <taxon>Imparidentia</taxon>
        <taxon>Neoheterodontei</taxon>
        <taxon>Myida</taxon>
        <taxon>Dreissenoidea</taxon>
        <taxon>Dreissenidae</taxon>
        <taxon>Dreissena</taxon>
    </lineage>
</organism>
<comment type="caution">
    <text evidence="1">The sequence shown here is derived from an EMBL/GenBank/DDBJ whole genome shotgun (WGS) entry which is preliminary data.</text>
</comment>
<dbReference type="EMBL" id="JAIWYP010000014">
    <property type="protein sequence ID" value="KAH3707202.1"/>
    <property type="molecule type" value="Genomic_DNA"/>
</dbReference>
<dbReference type="Proteomes" id="UP000828390">
    <property type="component" value="Unassembled WGS sequence"/>
</dbReference>
<protein>
    <submittedName>
        <fullName evidence="1">Uncharacterized protein</fullName>
    </submittedName>
</protein>
<name>A0A9D3YYR6_DREPO</name>
<gene>
    <name evidence="1" type="ORF">DPMN_066600</name>
</gene>
<evidence type="ECO:0000313" key="2">
    <source>
        <dbReference type="Proteomes" id="UP000828390"/>
    </source>
</evidence>
<dbReference type="AlphaFoldDB" id="A0A9D3YYR6"/>
<keyword evidence="2" id="KW-1185">Reference proteome</keyword>
<proteinExistence type="predicted"/>
<sequence length="83" mass="9676">MKKLKYTEIAETFQTRMDDKFKAIIILNIGIDTITNHIKEALLSLDKAVLERNRIKNKPSVTTEIMGIWDKSRERYTSQDSMS</sequence>
<accession>A0A9D3YYR6</accession>
<reference evidence="1" key="2">
    <citation type="submission" date="2020-11" db="EMBL/GenBank/DDBJ databases">
        <authorList>
            <person name="McCartney M.A."/>
            <person name="Auch B."/>
            <person name="Kono T."/>
            <person name="Mallez S."/>
            <person name="Becker A."/>
            <person name="Gohl D.M."/>
            <person name="Silverstein K.A.T."/>
            <person name="Koren S."/>
            <person name="Bechman K.B."/>
            <person name="Herman A."/>
            <person name="Abrahante J.E."/>
            <person name="Garbe J."/>
        </authorList>
    </citation>
    <scope>NUCLEOTIDE SEQUENCE</scope>
    <source>
        <strain evidence="1">Duluth1</strain>
        <tissue evidence="1">Whole animal</tissue>
    </source>
</reference>
<evidence type="ECO:0000313" key="1">
    <source>
        <dbReference type="EMBL" id="KAH3707202.1"/>
    </source>
</evidence>
<reference evidence="1" key="1">
    <citation type="journal article" date="2019" name="bioRxiv">
        <title>The Genome of the Zebra Mussel, Dreissena polymorpha: A Resource for Invasive Species Research.</title>
        <authorList>
            <person name="McCartney M.A."/>
            <person name="Auch B."/>
            <person name="Kono T."/>
            <person name="Mallez S."/>
            <person name="Zhang Y."/>
            <person name="Obille A."/>
            <person name="Becker A."/>
            <person name="Abrahante J.E."/>
            <person name="Garbe J."/>
            <person name="Badalamenti J.P."/>
            <person name="Herman A."/>
            <person name="Mangelson H."/>
            <person name="Liachko I."/>
            <person name="Sullivan S."/>
            <person name="Sone E.D."/>
            <person name="Koren S."/>
            <person name="Silverstein K.A.T."/>
            <person name="Beckman K.B."/>
            <person name="Gohl D.M."/>
        </authorList>
    </citation>
    <scope>NUCLEOTIDE SEQUENCE</scope>
    <source>
        <strain evidence="1">Duluth1</strain>
        <tissue evidence="1">Whole animal</tissue>
    </source>
</reference>